<evidence type="ECO:0000256" key="1">
    <source>
        <dbReference type="SAM" id="MobiDB-lite"/>
    </source>
</evidence>
<feature type="compositionally biased region" description="Basic and acidic residues" evidence="1">
    <location>
        <begin position="182"/>
        <end position="192"/>
    </location>
</feature>
<sequence length="464" mass="51005">MSMNPPPPLRFPPPSSRTSSPSLGPTSPTKIATYVPEPAFYDLTGTPTSPPTSPRGRIIPLASPSTSPSKRGTAAGLKKIKPMPPPSRRTRSATPSGILDADLEKFAEHCRAWYYDQDEPSGALMTCTLSTVPPSQRPPYSRIQAAVRSMYHRSVQARKTAEFQAHVSATKPCNSLLPHNRSNPESEEAKKERYDRFDRFVRTWATHGMPGTTPFFEALWALLSLQMLAPSAGGAGAHRIEWELDDAVFKEAAGKNFMLEAVDVLKGVLGFEETPLTAPPPRAPTPSEPTAIIRSALNKPPHRLPREPSDPFLDNPGLCTSASTVASDSPATPGVEVPASPFEDAAYGGGGGSGSSQPGQEQDDDIPHLRRWTAPDLPNTEYAELIRCFPPFVRRRPLPHFSRERERERDVEMGSSGKPSGKETQNLIRFGTGEMWVGERGRKAGWRGGWWVRFMMWWRALFSS</sequence>
<gene>
    <name evidence="2" type="ORF">BDV98DRAFT_543899</name>
</gene>
<feature type="compositionally biased region" description="Polar residues" evidence="1">
    <location>
        <begin position="318"/>
        <end position="330"/>
    </location>
</feature>
<feature type="compositionally biased region" description="Pro residues" evidence="1">
    <location>
        <begin position="1"/>
        <end position="15"/>
    </location>
</feature>
<evidence type="ECO:0000313" key="2">
    <source>
        <dbReference type="EMBL" id="TFL04740.1"/>
    </source>
</evidence>
<protein>
    <submittedName>
        <fullName evidence="2">Uncharacterized protein</fullName>
    </submittedName>
</protein>
<reference evidence="2 3" key="1">
    <citation type="journal article" date="2019" name="Nat. Ecol. Evol.">
        <title>Megaphylogeny resolves global patterns of mushroom evolution.</title>
        <authorList>
            <person name="Varga T."/>
            <person name="Krizsan K."/>
            <person name="Foldi C."/>
            <person name="Dima B."/>
            <person name="Sanchez-Garcia M."/>
            <person name="Sanchez-Ramirez S."/>
            <person name="Szollosi G.J."/>
            <person name="Szarkandi J.G."/>
            <person name="Papp V."/>
            <person name="Albert L."/>
            <person name="Andreopoulos W."/>
            <person name="Angelini C."/>
            <person name="Antonin V."/>
            <person name="Barry K.W."/>
            <person name="Bougher N.L."/>
            <person name="Buchanan P."/>
            <person name="Buyck B."/>
            <person name="Bense V."/>
            <person name="Catcheside P."/>
            <person name="Chovatia M."/>
            <person name="Cooper J."/>
            <person name="Damon W."/>
            <person name="Desjardin D."/>
            <person name="Finy P."/>
            <person name="Geml J."/>
            <person name="Haridas S."/>
            <person name="Hughes K."/>
            <person name="Justo A."/>
            <person name="Karasinski D."/>
            <person name="Kautmanova I."/>
            <person name="Kiss B."/>
            <person name="Kocsube S."/>
            <person name="Kotiranta H."/>
            <person name="LaButti K.M."/>
            <person name="Lechner B.E."/>
            <person name="Liimatainen K."/>
            <person name="Lipzen A."/>
            <person name="Lukacs Z."/>
            <person name="Mihaltcheva S."/>
            <person name="Morgado L.N."/>
            <person name="Niskanen T."/>
            <person name="Noordeloos M.E."/>
            <person name="Ohm R.A."/>
            <person name="Ortiz-Santana B."/>
            <person name="Ovrebo C."/>
            <person name="Racz N."/>
            <person name="Riley R."/>
            <person name="Savchenko A."/>
            <person name="Shiryaev A."/>
            <person name="Soop K."/>
            <person name="Spirin V."/>
            <person name="Szebenyi C."/>
            <person name="Tomsovsky M."/>
            <person name="Tulloss R.E."/>
            <person name="Uehling J."/>
            <person name="Grigoriev I.V."/>
            <person name="Vagvolgyi C."/>
            <person name="Papp T."/>
            <person name="Martin F.M."/>
            <person name="Miettinen O."/>
            <person name="Hibbett D.S."/>
            <person name="Nagy L.G."/>
        </authorList>
    </citation>
    <scope>NUCLEOTIDE SEQUENCE [LARGE SCALE GENOMIC DNA]</scope>
    <source>
        <strain evidence="2 3">CBS 309.79</strain>
    </source>
</reference>
<feature type="region of interest" description="Disordered" evidence="1">
    <location>
        <begin position="299"/>
        <end position="366"/>
    </location>
</feature>
<feature type="region of interest" description="Disordered" evidence="1">
    <location>
        <begin position="1"/>
        <end position="98"/>
    </location>
</feature>
<evidence type="ECO:0000313" key="3">
    <source>
        <dbReference type="Proteomes" id="UP000305067"/>
    </source>
</evidence>
<feature type="region of interest" description="Disordered" evidence="1">
    <location>
        <begin position="401"/>
        <end position="425"/>
    </location>
</feature>
<dbReference type="EMBL" id="ML178818">
    <property type="protein sequence ID" value="TFL04740.1"/>
    <property type="molecule type" value="Genomic_DNA"/>
</dbReference>
<feature type="region of interest" description="Disordered" evidence="1">
    <location>
        <begin position="172"/>
        <end position="192"/>
    </location>
</feature>
<dbReference type="Proteomes" id="UP000305067">
    <property type="component" value="Unassembled WGS sequence"/>
</dbReference>
<proteinExistence type="predicted"/>
<dbReference type="AlphaFoldDB" id="A0A5C3QV86"/>
<name>A0A5C3QV86_9AGAR</name>
<feature type="compositionally biased region" description="Low complexity" evidence="1">
    <location>
        <begin position="16"/>
        <end position="28"/>
    </location>
</feature>
<accession>A0A5C3QV86</accession>
<dbReference type="OrthoDB" id="2568455at2759"/>
<feature type="compositionally biased region" description="Basic and acidic residues" evidence="1">
    <location>
        <begin position="401"/>
        <end position="412"/>
    </location>
</feature>
<keyword evidence="3" id="KW-1185">Reference proteome</keyword>
<organism evidence="2 3">
    <name type="scientific">Pterulicium gracile</name>
    <dbReference type="NCBI Taxonomy" id="1884261"/>
    <lineage>
        <taxon>Eukaryota</taxon>
        <taxon>Fungi</taxon>
        <taxon>Dikarya</taxon>
        <taxon>Basidiomycota</taxon>
        <taxon>Agaricomycotina</taxon>
        <taxon>Agaricomycetes</taxon>
        <taxon>Agaricomycetidae</taxon>
        <taxon>Agaricales</taxon>
        <taxon>Pleurotineae</taxon>
        <taxon>Pterulaceae</taxon>
        <taxon>Pterulicium</taxon>
    </lineage>
</organism>